<dbReference type="OrthoDB" id="4884341at2759"/>
<evidence type="ECO:0000256" key="1">
    <source>
        <dbReference type="SAM" id="SignalP"/>
    </source>
</evidence>
<sequence>MKAPAALALLASLLGITIAQQTTPLGSVTFNAPQCGGGKNNHINAADCNTAVPQLLSAHCTNGVCSIPPATQGAQESAISVTVGQCEVFIGAFANGNAVTFDEQSVQDAFPDFISECLATSGGFGSPLLISTDGVLRLVISNGESGGG</sequence>
<dbReference type="Proteomes" id="UP000219286">
    <property type="component" value="Unassembled WGS sequence"/>
</dbReference>
<accession>A0A2H2Z3Y4</accession>
<reference evidence="2 3" key="1">
    <citation type="journal article" date="2015" name="Genome Announc.">
        <title>Genome sequence and annotation of Trichoderma parareesei, the ancestor of the cellulase producer Trichoderma reesei.</title>
        <authorList>
            <person name="Yang D."/>
            <person name="Pomraning K."/>
            <person name="Kopchinskiy A."/>
            <person name="Karimi Aghcheh R."/>
            <person name="Atanasova L."/>
            <person name="Chenthamara K."/>
            <person name="Baker S.E."/>
            <person name="Zhang R."/>
            <person name="Shen Q."/>
            <person name="Freitag M."/>
            <person name="Kubicek C.P."/>
            <person name="Druzhinina I.S."/>
        </authorList>
    </citation>
    <scope>NUCLEOTIDE SEQUENCE [LARGE SCALE GENOMIC DNA]</scope>
    <source>
        <strain evidence="2 3">CBS 125925</strain>
    </source>
</reference>
<feature type="chain" id="PRO_5013715853" evidence="1">
    <location>
        <begin position="20"/>
        <end position="148"/>
    </location>
</feature>
<comment type="caution">
    <text evidence="2">The sequence shown here is derived from an EMBL/GenBank/DDBJ whole genome shotgun (WGS) entry which is preliminary data.</text>
</comment>
<keyword evidence="3" id="KW-1185">Reference proteome</keyword>
<evidence type="ECO:0000313" key="3">
    <source>
        <dbReference type="Proteomes" id="UP000219286"/>
    </source>
</evidence>
<proteinExistence type="predicted"/>
<gene>
    <name evidence="2" type="ORF">A9Z42_0028880</name>
</gene>
<feature type="signal peptide" evidence="1">
    <location>
        <begin position="1"/>
        <end position="19"/>
    </location>
</feature>
<keyword evidence="1" id="KW-0732">Signal</keyword>
<protein>
    <submittedName>
        <fullName evidence="2">SSCRP protein</fullName>
    </submittedName>
</protein>
<dbReference type="EMBL" id="LFMI01000329">
    <property type="protein sequence ID" value="OTA02513.1"/>
    <property type="molecule type" value="Genomic_DNA"/>
</dbReference>
<evidence type="ECO:0000313" key="2">
    <source>
        <dbReference type="EMBL" id="OTA02513.1"/>
    </source>
</evidence>
<organism evidence="2 3">
    <name type="scientific">Trichoderma parareesei</name>
    <name type="common">Filamentous fungus</name>
    <dbReference type="NCBI Taxonomy" id="858221"/>
    <lineage>
        <taxon>Eukaryota</taxon>
        <taxon>Fungi</taxon>
        <taxon>Dikarya</taxon>
        <taxon>Ascomycota</taxon>
        <taxon>Pezizomycotina</taxon>
        <taxon>Sordariomycetes</taxon>
        <taxon>Hypocreomycetidae</taxon>
        <taxon>Hypocreales</taxon>
        <taxon>Hypocreaceae</taxon>
        <taxon>Trichoderma</taxon>
    </lineage>
</organism>
<dbReference type="AlphaFoldDB" id="A0A2H2Z3Y4"/>
<name>A0A2H2Z3Y4_TRIPA</name>